<name>A0ABT4TRR0_9ACTN</name>
<dbReference type="NCBIfam" id="TIGR03943">
    <property type="entry name" value="TIGR03943 family putative permease subunit"/>
    <property type="match status" value="1"/>
</dbReference>
<dbReference type="InterPro" id="IPR015402">
    <property type="entry name" value="DUF1980"/>
</dbReference>
<protein>
    <submittedName>
        <fullName evidence="3">TIGR03943 family protein</fullName>
    </submittedName>
</protein>
<evidence type="ECO:0000313" key="4">
    <source>
        <dbReference type="Proteomes" id="UP001165685"/>
    </source>
</evidence>
<comment type="caution">
    <text evidence="3">The sequence shown here is derived from an EMBL/GenBank/DDBJ whole genome shotgun (WGS) entry which is preliminary data.</text>
</comment>
<keyword evidence="1" id="KW-1133">Transmembrane helix</keyword>
<reference evidence="3" key="1">
    <citation type="submission" date="2023-01" db="EMBL/GenBank/DDBJ databases">
        <title>Draft genome sequence of Nocardiopsis sp. LSu2-4 isolated from halophytes.</title>
        <authorList>
            <person name="Duangmal K."/>
            <person name="Chantavorakit T."/>
        </authorList>
    </citation>
    <scope>NUCLEOTIDE SEQUENCE</scope>
    <source>
        <strain evidence="3">LSu2-4</strain>
    </source>
</reference>
<dbReference type="EMBL" id="JAQFWP010000052">
    <property type="protein sequence ID" value="MDA2807352.1"/>
    <property type="molecule type" value="Genomic_DNA"/>
</dbReference>
<dbReference type="PANTHER" id="PTHR40047:SF1">
    <property type="entry name" value="UPF0703 PROTEIN YCGQ"/>
    <property type="match status" value="1"/>
</dbReference>
<organism evidence="3 4">
    <name type="scientific">Nocardiopsis suaedae</name>
    <dbReference type="NCBI Taxonomy" id="3018444"/>
    <lineage>
        <taxon>Bacteria</taxon>
        <taxon>Bacillati</taxon>
        <taxon>Actinomycetota</taxon>
        <taxon>Actinomycetes</taxon>
        <taxon>Streptosporangiales</taxon>
        <taxon>Nocardiopsidaceae</taxon>
        <taxon>Nocardiopsis</taxon>
    </lineage>
</organism>
<feature type="transmembrane region" description="Helical" evidence="1">
    <location>
        <begin position="85"/>
        <end position="107"/>
    </location>
</feature>
<accession>A0ABT4TRR0</accession>
<dbReference type="InterPro" id="IPR052955">
    <property type="entry name" value="UPF0703_membrane_permease"/>
</dbReference>
<keyword evidence="1" id="KW-0812">Transmembrane</keyword>
<dbReference type="InterPro" id="IPR048447">
    <property type="entry name" value="DUF1980_C"/>
</dbReference>
<keyword evidence="1" id="KW-0472">Membrane</keyword>
<gene>
    <name evidence="3" type="ORF">O4U47_22790</name>
</gene>
<evidence type="ECO:0000313" key="3">
    <source>
        <dbReference type="EMBL" id="MDA2807352.1"/>
    </source>
</evidence>
<dbReference type="Pfam" id="PF21537">
    <property type="entry name" value="DUF1980_C"/>
    <property type="match status" value="1"/>
</dbReference>
<feature type="transmembrane region" description="Helical" evidence="1">
    <location>
        <begin position="33"/>
        <end position="55"/>
    </location>
</feature>
<evidence type="ECO:0000259" key="2">
    <source>
        <dbReference type="Pfam" id="PF21537"/>
    </source>
</evidence>
<feature type="domain" description="DUF1980" evidence="2">
    <location>
        <begin position="157"/>
        <end position="247"/>
    </location>
</feature>
<proteinExistence type="predicted"/>
<evidence type="ECO:0000256" key="1">
    <source>
        <dbReference type="SAM" id="Phobius"/>
    </source>
</evidence>
<sequence length="248" mass="26701">MNRIAQGLVLVLLGAAALGTTLASDLYLNYVQGYFRPFLIAAGAVLVVLGVLVIAADLRAAARGADADDAAACGHGHGAEGGPRVAWLLLLPVVSVFVVAPPALGAYTASAQGASSAPDRVDLSEYRDDPFAEAGDGPVELEMREFVSRAWTDEERTMSGKTIELTGFTVPNPEGEGWYLARLEMACCAADAVVNRVLITDEPAPEKDSWWRVRGTWDEPEGDLQEVRDHRFTVEEMEEVENPPDPYE</sequence>
<keyword evidence="4" id="KW-1185">Reference proteome</keyword>
<dbReference type="RefSeq" id="WP_270679981.1">
    <property type="nucleotide sequence ID" value="NZ_JAQFWP010000052.1"/>
</dbReference>
<dbReference type="PANTHER" id="PTHR40047">
    <property type="entry name" value="UPF0703 PROTEIN YCGQ"/>
    <property type="match status" value="1"/>
</dbReference>
<dbReference type="Proteomes" id="UP001165685">
    <property type="component" value="Unassembled WGS sequence"/>
</dbReference>